<feature type="transmembrane region" description="Helical" evidence="1">
    <location>
        <begin position="109"/>
        <end position="127"/>
    </location>
</feature>
<dbReference type="RefSeq" id="WP_146663092.1">
    <property type="nucleotide sequence ID" value="NZ_CP019791.1"/>
</dbReference>
<keyword evidence="1" id="KW-0472">Membrane</keyword>
<dbReference type="KEGG" id="alus:STSP2_02589"/>
<dbReference type="Proteomes" id="UP000189674">
    <property type="component" value="Chromosome"/>
</dbReference>
<organism evidence="2 3">
    <name type="scientific">Anaerohalosphaera lusitana</name>
    <dbReference type="NCBI Taxonomy" id="1936003"/>
    <lineage>
        <taxon>Bacteria</taxon>
        <taxon>Pseudomonadati</taxon>
        <taxon>Planctomycetota</taxon>
        <taxon>Phycisphaerae</taxon>
        <taxon>Sedimentisphaerales</taxon>
        <taxon>Anaerohalosphaeraceae</taxon>
        <taxon>Anaerohalosphaera</taxon>
    </lineage>
</organism>
<keyword evidence="1" id="KW-0812">Transmembrane</keyword>
<dbReference type="STRING" id="1936003.STSP2_02589"/>
<dbReference type="AlphaFoldDB" id="A0A1U9NP66"/>
<accession>A0A1U9NP66</accession>
<proteinExistence type="predicted"/>
<keyword evidence="1" id="KW-1133">Transmembrane helix</keyword>
<name>A0A1U9NP66_9BACT</name>
<evidence type="ECO:0000313" key="2">
    <source>
        <dbReference type="EMBL" id="AQT69400.1"/>
    </source>
</evidence>
<dbReference type="EMBL" id="CP019791">
    <property type="protein sequence ID" value="AQT69400.1"/>
    <property type="molecule type" value="Genomic_DNA"/>
</dbReference>
<dbReference type="OrthoDB" id="277292at2"/>
<evidence type="ECO:0000313" key="3">
    <source>
        <dbReference type="Proteomes" id="UP000189674"/>
    </source>
</evidence>
<sequence length="348" mass="38695">MKSLSKEEKDIILDFYFRCGSQERIDRARDLIASDKRAAELFSKLQETLDPLGHVREEPCPDELAEITVARLKLAASAERTREQVEIEQTEPAAVGSAGRRWWSNITDVAAVAAIVLAVISLGIPSLNRIRQASWEKACQANLAGVGVGLKSYAQDSNGSAPCFGNAAGQNPWWKIGEQTERKNSNTQPVWVLVKKGYVDPENLICPARKEHEPVDVSKQQMAELVDFPARKNLSYSFAFMCEKGAQKALRKQFVLFGDLNPIFESVLQKDPRSGQYIFREVVLNDDLQRAMSRSHGGRGQNLLFGDISVSFNRDRKVNGDDIYTVQGVTDYSGTEVPKSADDIFLAP</sequence>
<protein>
    <submittedName>
        <fullName evidence="2">Uncharacterized protein</fullName>
    </submittedName>
</protein>
<keyword evidence="3" id="KW-1185">Reference proteome</keyword>
<evidence type="ECO:0000256" key="1">
    <source>
        <dbReference type="SAM" id="Phobius"/>
    </source>
</evidence>
<reference evidence="3" key="1">
    <citation type="submission" date="2017-02" db="EMBL/GenBank/DDBJ databases">
        <title>Comparative genomics and description of representatives of a novel lineage of planctomycetes thriving in anoxic sediments.</title>
        <authorList>
            <person name="Spring S."/>
            <person name="Bunk B."/>
            <person name="Sproer C."/>
        </authorList>
    </citation>
    <scope>NUCLEOTIDE SEQUENCE [LARGE SCALE GENOMIC DNA]</scope>
    <source>
        <strain evidence="3">ST-NAGAB-D1</strain>
    </source>
</reference>
<gene>
    <name evidence="2" type="ORF">STSP2_02589</name>
</gene>